<dbReference type="Pfam" id="PF00582">
    <property type="entry name" value="Usp"/>
    <property type="match status" value="1"/>
</dbReference>
<protein>
    <recommendedName>
        <fullName evidence="2">Universal stress protein</fullName>
    </recommendedName>
</protein>
<evidence type="ECO:0000313" key="5">
    <source>
        <dbReference type="Proteomes" id="UP000257144"/>
    </source>
</evidence>
<accession>A0A3D8GQJ0</accession>
<dbReference type="InterPro" id="IPR014729">
    <property type="entry name" value="Rossmann-like_a/b/a_fold"/>
</dbReference>
<name>A0A3D8GQJ0_9BACI</name>
<dbReference type="CDD" id="cd00293">
    <property type="entry name" value="USP-like"/>
    <property type="match status" value="1"/>
</dbReference>
<dbReference type="PIRSF" id="PIRSF006276">
    <property type="entry name" value="UspA"/>
    <property type="match status" value="1"/>
</dbReference>
<dbReference type="GO" id="GO:0005737">
    <property type="term" value="C:cytoplasm"/>
    <property type="evidence" value="ECO:0007669"/>
    <property type="project" value="UniProtKB-SubCell"/>
</dbReference>
<keyword evidence="5" id="KW-1185">Reference proteome</keyword>
<dbReference type="InterPro" id="IPR006016">
    <property type="entry name" value="UspA"/>
</dbReference>
<evidence type="ECO:0000256" key="2">
    <source>
        <dbReference type="PIRNR" id="PIRNR006276"/>
    </source>
</evidence>
<dbReference type="EMBL" id="QNQT01000006">
    <property type="protein sequence ID" value="RDU36306.1"/>
    <property type="molecule type" value="Genomic_DNA"/>
</dbReference>
<dbReference type="PANTHER" id="PTHR46268">
    <property type="entry name" value="STRESS RESPONSE PROTEIN NHAX"/>
    <property type="match status" value="1"/>
</dbReference>
<gene>
    <name evidence="4" type="ORF">DRW41_14335</name>
</gene>
<dbReference type="AlphaFoldDB" id="A0A3D8GQJ0"/>
<evidence type="ECO:0000313" key="4">
    <source>
        <dbReference type="EMBL" id="RDU36306.1"/>
    </source>
</evidence>
<dbReference type="InterPro" id="IPR006015">
    <property type="entry name" value="Universal_stress_UspA"/>
</dbReference>
<dbReference type="PANTHER" id="PTHR46268:SF6">
    <property type="entry name" value="UNIVERSAL STRESS PROTEIN UP12"/>
    <property type="match status" value="1"/>
</dbReference>
<dbReference type="SUPFAM" id="SSF52402">
    <property type="entry name" value="Adenine nucleotide alpha hydrolases-like"/>
    <property type="match status" value="1"/>
</dbReference>
<dbReference type="PRINTS" id="PR01438">
    <property type="entry name" value="UNVRSLSTRESS"/>
</dbReference>
<comment type="caution">
    <text evidence="4">The sequence shown here is derived from an EMBL/GenBank/DDBJ whole genome shotgun (WGS) entry which is preliminary data.</text>
</comment>
<dbReference type="OrthoDB" id="9789668at2"/>
<dbReference type="RefSeq" id="WP_115452793.1">
    <property type="nucleotide sequence ID" value="NZ_QNQT01000006.1"/>
</dbReference>
<dbReference type="Gene3D" id="3.40.50.620">
    <property type="entry name" value="HUPs"/>
    <property type="match status" value="1"/>
</dbReference>
<reference evidence="4 5" key="1">
    <citation type="submission" date="2018-07" db="EMBL/GenBank/DDBJ databases">
        <title>Bacillus sp. YLB-04 draft genome sequence.</title>
        <authorList>
            <person name="Yu L."/>
            <person name="Tang X."/>
        </authorList>
    </citation>
    <scope>NUCLEOTIDE SEQUENCE [LARGE SCALE GENOMIC DNA]</scope>
    <source>
        <strain evidence="4 5">YLB-04</strain>
    </source>
</reference>
<evidence type="ECO:0000256" key="1">
    <source>
        <dbReference type="ARBA" id="ARBA00008791"/>
    </source>
</evidence>
<feature type="domain" description="UspA" evidence="3">
    <location>
        <begin position="5"/>
        <end position="144"/>
    </location>
</feature>
<comment type="subcellular location">
    <subcellularLocation>
        <location evidence="2">Cytoplasm</location>
    </subcellularLocation>
</comment>
<comment type="similarity">
    <text evidence="1 2">Belongs to the universal stress protein A family.</text>
</comment>
<evidence type="ECO:0000259" key="3">
    <source>
        <dbReference type="Pfam" id="PF00582"/>
    </source>
</evidence>
<organism evidence="4 5">
    <name type="scientific">Neobacillus piezotolerans</name>
    <dbReference type="NCBI Taxonomy" id="2259171"/>
    <lineage>
        <taxon>Bacteria</taxon>
        <taxon>Bacillati</taxon>
        <taxon>Bacillota</taxon>
        <taxon>Bacilli</taxon>
        <taxon>Bacillales</taxon>
        <taxon>Bacillaceae</taxon>
        <taxon>Neobacillus</taxon>
    </lineage>
</organism>
<keyword evidence="2" id="KW-0963">Cytoplasm</keyword>
<dbReference type="Proteomes" id="UP000257144">
    <property type="component" value="Unassembled WGS sequence"/>
</dbReference>
<proteinExistence type="inferred from homology"/>
<sequence>MGTNYQKIMVAVDWSKEAELAFRKALGIADRNQASLLLVHVIDTRTFAIVEAYDQAIADRADQYALDLLEKYRQQALDSGLSDVSFLVEFGSPKLMIPKEIARKHNIDLIICGATGLNAVERFLIGSVSEHISRHAPCDVLVVRSEKEFT</sequence>